<gene>
    <name evidence="2" type="primary">LOC142181822</name>
</gene>
<keyword evidence="1" id="KW-1185">Reference proteome</keyword>
<sequence length="190" mass="21861">MEKLMCLANIRRLTGLEHTGWVIGEAGCWSMLKGGMVVNVSGPVGLYFESNDASADLLVDSISIQPFSQEEWKSHQDQSIDKKLSTFPIGNAMCPHILNLPDYQDWHNSRFKLTVFENEMKWHINEPTPDNEDYSIADVMLKFAKKNNIVVRGHNIIWENPRWLPSWILNLSRTELSAAIDKRFNSIMKR</sequence>
<reference evidence="1" key="1">
    <citation type="journal article" date="2014" name="Nat. Commun.">
        <title>The tobacco genome sequence and its comparison with those of tomato and potato.</title>
        <authorList>
            <person name="Sierro N."/>
            <person name="Battey J.N."/>
            <person name="Ouadi S."/>
            <person name="Bakaher N."/>
            <person name="Bovet L."/>
            <person name="Willig A."/>
            <person name="Goepfert S."/>
            <person name="Peitsch M.C."/>
            <person name="Ivanov N.V."/>
        </authorList>
    </citation>
    <scope>NUCLEOTIDE SEQUENCE [LARGE SCALE GENOMIC DNA]</scope>
</reference>
<accession>A0AC58UPQ7</accession>
<reference evidence="2" key="2">
    <citation type="submission" date="2025-08" db="UniProtKB">
        <authorList>
            <consortium name="RefSeq"/>
        </authorList>
    </citation>
    <scope>IDENTIFICATION</scope>
    <source>
        <tissue evidence="2">Leaf</tissue>
    </source>
</reference>
<dbReference type="Proteomes" id="UP000790787">
    <property type="component" value="Chromosome 6"/>
</dbReference>
<name>A0AC58UPQ7_TOBAC</name>
<protein>
    <submittedName>
        <fullName evidence="2">Endo-1,4-beta-xylanase 5-like</fullName>
    </submittedName>
</protein>
<organism evidence="1 2">
    <name type="scientific">Nicotiana tabacum</name>
    <name type="common">Common tobacco</name>
    <dbReference type="NCBI Taxonomy" id="4097"/>
    <lineage>
        <taxon>Eukaryota</taxon>
        <taxon>Viridiplantae</taxon>
        <taxon>Streptophyta</taxon>
        <taxon>Embryophyta</taxon>
        <taxon>Tracheophyta</taxon>
        <taxon>Spermatophyta</taxon>
        <taxon>Magnoliopsida</taxon>
        <taxon>eudicotyledons</taxon>
        <taxon>Gunneridae</taxon>
        <taxon>Pentapetalae</taxon>
        <taxon>asterids</taxon>
        <taxon>lamiids</taxon>
        <taxon>Solanales</taxon>
        <taxon>Solanaceae</taxon>
        <taxon>Nicotianoideae</taxon>
        <taxon>Nicotianeae</taxon>
        <taxon>Nicotiana</taxon>
    </lineage>
</organism>
<proteinExistence type="predicted"/>
<evidence type="ECO:0000313" key="1">
    <source>
        <dbReference type="Proteomes" id="UP000790787"/>
    </source>
</evidence>
<evidence type="ECO:0000313" key="2">
    <source>
        <dbReference type="RefSeq" id="XP_075111477.1"/>
    </source>
</evidence>
<dbReference type="RefSeq" id="XP_075111477.1">
    <property type="nucleotide sequence ID" value="XM_075255376.1"/>
</dbReference>